<feature type="non-terminal residue" evidence="1">
    <location>
        <position position="183"/>
    </location>
</feature>
<evidence type="ECO:0000313" key="1">
    <source>
        <dbReference type="EMBL" id="KAL3565041.1"/>
    </source>
</evidence>
<dbReference type="Proteomes" id="UP000309997">
    <property type="component" value="Unassembled WGS sequence"/>
</dbReference>
<keyword evidence="2" id="KW-1185">Reference proteome</keyword>
<reference evidence="1 2" key="1">
    <citation type="journal article" date="2024" name="Plant Biotechnol. J.">
        <title>Genome and CRISPR/Cas9 system of a widespread forest tree (Populus alba) in the world.</title>
        <authorList>
            <person name="Liu Y.J."/>
            <person name="Jiang P.F."/>
            <person name="Han X.M."/>
            <person name="Li X.Y."/>
            <person name="Wang H.M."/>
            <person name="Wang Y.J."/>
            <person name="Wang X.X."/>
            <person name="Zeng Q.Y."/>
        </authorList>
    </citation>
    <scope>NUCLEOTIDE SEQUENCE [LARGE SCALE GENOMIC DNA]</scope>
    <source>
        <strain evidence="2">cv. PAL-ZL1</strain>
    </source>
</reference>
<proteinExistence type="predicted"/>
<organism evidence="1 2">
    <name type="scientific">Populus alba</name>
    <name type="common">White poplar</name>
    <dbReference type="NCBI Taxonomy" id="43335"/>
    <lineage>
        <taxon>Eukaryota</taxon>
        <taxon>Viridiplantae</taxon>
        <taxon>Streptophyta</taxon>
        <taxon>Embryophyta</taxon>
        <taxon>Tracheophyta</taxon>
        <taxon>Spermatophyta</taxon>
        <taxon>Magnoliopsida</taxon>
        <taxon>eudicotyledons</taxon>
        <taxon>Gunneridae</taxon>
        <taxon>Pentapetalae</taxon>
        <taxon>rosids</taxon>
        <taxon>fabids</taxon>
        <taxon>Malpighiales</taxon>
        <taxon>Salicaceae</taxon>
        <taxon>Saliceae</taxon>
        <taxon>Populus</taxon>
    </lineage>
</organism>
<sequence>MCNGRHRYHIHPFPGEMPNWMSYSGEGCSLSFHIPPVFLGLVLWVVYRPLEKDTDITIIIRNKSNGIQLFEGYGSPRTAGWIRYMSRSEMAMEDYYADDELELYISSYNKLHIIKECGVHVIAGKSNSFEELEVGRDTVMPSPPPYHLLPHPHCGSITASTPNQWSDCLFAKLQGHSLDLTLY</sequence>
<accession>A0ACC4AFV0</accession>
<comment type="caution">
    <text evidence="1">The sequence shown here is derived from an EMBL/GenBank/DDBJ whole genome shotgun (WGS) entry which is preliminary data.</text>
</comment>
<name>A0ACC4AFV0_POPAL</name>
<evidence type="ECO:0000313" key="2">
    <source>
        <dbReference type="Proteomes" id="UP000309997"/>
    </source>
</evidence>
<protein>
    <submittedName>
        <fullName evidence="1">Uncharacterized protein</fullName>
    </submittedName>
</protein>
<dbReference type="EMBL" id="RCHU02000019">
    <property type="protein sequence ID" value="KAL3565041.1"/>
    <property type="molecule type" value="Genomic_DNA"/>
</dbReference>
<gene>
    <name evidence="1" type="ORF">D5086_033087</name>
</gene>
<feature type="non-terminal residue" evidence="1">
    <location>
        <position position="1"/>
    </location>
</feature>